<evidence type="ECO:0000256" key="1">
    <source>
        <dbReference type="ARBA" id="ARBA00006082"/>
    </source>
</evidence>
<dbReference type="Gene3D" id="3.30.565.10">
    <property type="entry name" value="Histidine kinase-like ATPase, C-terminal domain"/>
    <property type="match status" value="1"/>
</dbReference>
<feature type="domain" description="DNA mismatch repair protein S5" evidence="6">
    <location>
        <begin position="207"/>
        <end position="325"/>
    </location>
</feature>
<keyword evidence="7" id="KW-0540">Nuclease</keyword>
<organism evidence="7 8">
    <name type="scientific">Alkaliphilus serpentinus</name>
    <dbReference type="NCBI Taxonomy" id="1482731"/>
    <lineage>
        <taxon>Bacteria</taxon>
        <taxon>Bacillati</taxon>
        <taxon>Bacillota</taxon>
        <taxon>Clostridia</taxon>
        <taxon>Peptostreptococcales</taxon>
        <taxon>Natronincolaceae</taxon>
        <taxon>Alkaliphilus</taxon>
    </lineage>
</organism>
<dbReference type="EMBL" id="WBZB01000045">
    <property type="protein sequence ID" value="KAB3527254.1"/>
    <property type="molecule type" value="Genomic_DNA"/>
</dbReference>
<dbReference type="GO" id="GO:0030983">
    <property type="term" value="F:mismatched DNA binding"/>
    <property type="evidence" value="ECO:0007669"/>
    <property type="project" value="InterPro"/>
</dbReference>
<evidence type="ECO:0000313" key="8">
    <source>
        <dbReference type="Proteomes" id="UP000465601"/>
    </source>
</evidence>
<evidence type="ECO:0000313" key="7">
    <source>
        <dbReference type="EMBL" id="KAB3527254.1"/>
    </source>
</evidence>
<keyword evidence="3 4" id="KW-0234">DNA repair</keyword>
<feature type="domain" description="MutL C-terminal dimerisation" evidence="5">
    <location>
        <begin position="429"/>
        <end position="567"/>
    </location>
</feature>
<dbReference type="SUPFAM" id="SSF118116">
    <property type="entry name" value="DNA mismatch repair protein MutL"/>
    <property type="match status" value="1"/>
</dbReference>
<evidence type="ECO:0000259" key="6">
    <source>
        <dbReference type="SMART" id="SM01340"/>
    </source>
</evidence>
<dbReference type="InterPro" id="IPR014790">
    <property type="entry name" value="MutL_C"/>
</dbReference>
<protein>
    <recommendedName>
        <fullName evidence="4">DNA mismatch repair protein MutL</fullName>
    </recommendedName>
</protein>
<dbReference type="InterPro" id="IPR036890">
    <property type="entry name" value="HATPase_C_sf"/>
</dbReference>
<comment type="function">
    <text evidence="4">This protein is involved in the repair of mismatches in DNA. It is required for dam-dependent methyl-directed DNA mismatch repair. May act as a 'molecular matchmaker', a protein that promotes the formation of a stable complex between two or more DNA-binding proteins in an ATP-dependent manner without itself being part of a final effector complex.</text>
</comment>
<evidence type="ECO:0000256" key="2">
    <source>
        <dbReference type="ARBA" id="ARBA00022763"/>
    </source>
</evidence>
<dbReference type="GO" id="GO:0004519">
    <property type="term" value="F:endonuclease activity"/>
    <property type="evidence" value="ECO:0007669"/>
    <property type="project" value="UniProtKB-KW"/>
</dbReference>
<dbReference type="HAMAP" id="MF_00149">
    <property type="entry name" value="DNA_mis_repair"/>
    <property type="match status" value="1"/>
</dbReference>
<reference evidence="7 8" key="1">
    <citation type="submission" date="2019-10" db="EMBL/GenBank/DDBJ databases">
        <title>Alkaliphilus serpentinus sp. nov. and Alkaliphilus pronyensis sp. nov., two novel anaerobic alkaliphilic species isolated from the serpentinized-hosted hydrothermal field of the Prony Bay (New Caledonia).</title>
        <authorList>
            <person name="Postec A."/>
        </authorList>
    </citation>
    <scope>NUCLEOTIDE SEQUENCE [LARGE SCALE GENOMIC DNA]</scope>
    <source>
        <strain evidence="7 8">LacT</strain>
    </source>
</reference>
<comment type="similarity">
    <text evidence="1 4">Belongs to the DNA mismatch repair MutL/HexB family.</text>
</comment>
<dbReference type="InterPro" id="IPR042120">
    <property type="entry name" value="MutL_C_dimsub"/>
</dbReference>
<keyword evidence="2 4" id="KW-0227">DNA damage</keyword>
<dbReference type="FunFam" id="3.30.565.10:FF:000003">
    <property type="entry name" value="DNA mismatch repair endonuclease MutL"/>
    <property type="match status" value="1"/>
</dbReference>
<dbReference type="GO" id="GO:0032300">
    <property type="term" value="C:mismatch repair complex"/>
    <property type="evidence" value="ECO:0007669"/>
    <property type="project" value="InterPro"/>
</dbReference>
<name>A0A833HM65_9FIRM</name>
<dbReference type="InterPro" id="IPR037198">
    <property type="entry name" value="MutL_C_sf"/>
</dbReference>
<dbReference type="InterPro" id="IPR042121">
    <property type="entry name" value="MutL_C_regsub"/>
</dbReference>
<sequence>MIRLLDDVTINKIAAGEVVEAPYSIVKELIENAIDAEAKSITLEIKEGGKKLIRITDDGLGIPEDEVEMAFQRHATSKINSLEDLSNTLSLGFRGEALASIAAVSQIEMITRPKTQSVGVAIEVAGGVITNKKSIGCPSGTTIMVKNLFYNTPARLKFLKSIQGETGKISEIITRLALSRPDISFKYINNNNIMFTTPGNNDLSQVILSVFQQDWFKSMLKVDEADDDIKVYGYIGQPNLYRGNRSYEIVFVNGRFIKSKLIYHTLERLYRDRIPINKFPVCVLNINIEPTYIDVNVHPSKTEIKFHDEEAISNYLTITLDKWLSKRVTIAKLEGISNIQDTESQHSPKEVNNNTFIKEEKGSYFKETTIMTPPLVEKKKDILTDEIQKAFKELQAKTEAPLKKGDVSYEEKESLQENFISSLLDGYKIIGQLFQSYILIEKGDGLYLMDQHAAHERLTYNRLIKEFKNNEVISQQLMEPFVLSLSSEDYGIIGEKLHIFKGLGFEIENFGQNTLIIRSVPLLMGVPRDFDFIFELIDQNNDRDKNYFEEELIKKACKESVKGMDRLSDSEIHSLLKDLSQLKPPLTCPHGRPILLMLSKHDIEKHFKRIQ</sequence>
<dbReference type="InterPro" id="IPR002099">
    <property type="entry name" value="MutL/Mlh/PMS"/>
</dbReference>
<dbReference type="Gene3D" id="3.30.1370.100">
    <property type="entry name" value="MutL, C-terminal domain, regulatory subdomain"/>
    <property type="match status" value="1"/>
</dbReference>
<keyword evidence="7" id="KW-0378">Hydrolase</keyword>
<dbReference type="NCBIfam" id="TIGR00585">
    <property type="entry name" value="mutl"/>
    <property type="match status" value="1"/>
</dbReference>
<dbReference type="AlphaFoldDB" id="A0A833HM65"/>
<dbReference type="Gene3D" id="3.30.1540.20">
    <property type="entry name" value="MutL, C-terminal domain, dimerisation subdomain"/>
    <property type="match status" value="1"/>
</dbReference>
<evidence type="ECO:0000259" key="5">
    <source>
        <dbReference type="SMART" id="SM00853"/>
    </source>
</evidence>
<dbReference type="SMART" id="SM00853">
    <property type="entry name" value="MutL_C"/>
    <property type="match status" value="1"/>
</dbReference>
<proteinExistence type="inferred from homology"/>
<comment type="caution">
    <text evidence="7">The sequence shown here is derived from an EMBL/GenBank/DDBJ whole genome shotgun (WGS) entry which is preliminary data.</text>
</comment>
<evidence type="ECO:0000256" key="4">
    <source>
        <dbReference type="HAMAP-Rule" id="MF_00149"/>
    </source>
</evidence>
<gene>
    <name evidence="4 7" type="primary">mutL</name>
    <name evidence="7" type="ORF">F8153_12710</name>
</gene>
<dbReference type="Gene3D" id="3.30.230.10">
    <property type="match status" value="1"/>
</dbReference>
<dbReference type="GO" id="GO:0005524">
    <property type="term" value="F:ATP binding"/>
    <property type="evidence" value="ECO:0007669"/>
    <property type="project" value="InterPro"/>
</dbReference>
<evidence type="ECO:0000256" key="3">
    <source>
        <dbReference type="ARBA" id="ARBA00023204"/>
    </source>
</evidence>
<dbReference type="Pfam" id="PF01119">
    <property type="entry name" value="DNA_mis_repair"/>
    <property type="match status" value="1"/>
</dbReference>
<dbReference type="PANTHER" id="PTHR10073:SF12">
    <property type="entry name" value="DNA MISMATCH REPAIR PROTEIN MLH1"/>
    <property type="match status" value="1"/>
</dbReference>
<accession>A0A833HM65</accession>
<dbReference type="InterPro" id="IPR020568">
    <property type="entry name" value="Ribosomal_Su5_D2-typ_SF"/>
</dbReference>
<dbReference type="GO" id="GO:0016887">
    <property type="term" value="F:ATP hydrolysis activity"/>
    <property type="evidence" value="ECO:0007669"/>
    <property type="project" value="InterPro"/>
</dbReference>
<dbReference type="OrthoDB" id="9763467at2"/>
<dbReference type="PROSITE" id="PS00058">
    <property type="entry name" value="DNA_MISMATCH_REPAIR_1"/>
    <property type="match status" value="1"/>
</dbReference>
<dbReference type="CDD" id="cd16926">
    <property type="entry name" value="HATPase_MutL-MLH-PMS-like"/>
    <property type="match status" value="1"/>
</dbReference>
<dbReference type="SMART" id="SM01340">
    <property type="entry name" value="DNA_mis_repair"/>
    <property type="match status" value="1"/>
</dbReference>
<dbReference type="Proteomes" id="UP000465601">
    <property type="component" value="Unassembled WGS sequence"/>
</dbReference>
<dbReference type="Pfam" id="PF13589">
    <property type="entry name" value="HATPase_c_3"/>
    <property type="match status" value="1"/>
</dbReference>
<dbReference type="RefSeq" id="WP_151866729.1">
    <property type="nucleotide sequence ID" value="NZ_WBZB01000045.1"/>
</dbReference>
<dbReference type="InterPro" id="IPR038973">
    <property type="entry name" value="MutL/Mlh/Pms-like"/>
</dbReference>
<dbReference type="GO" id="GO:0006298">
    <property type="term" value="P:mismatch repair"/>
    <property type="evidence" value="ECO:0007669"/>
    <property type="project" value="UniProtKB-UniRule"/>
</dbReference>
<keyword evidence="7" id="KW-0255">Endonuclease</keyword>
<keyword evidence="8" id="KW-1185">Reference proteome</keyword>
<dbReference type="GO" id="GO:0140664">
    <property type="term" value="F:ATP-dependent DNA damage sensor activity"/>
    <property type="evidence" value="ECO:0007669"/>
    <property type="project" value="InterPro"/>
</dbReference>
<dbReference type="InterPro" id="IPR014762">
    <property type="entry name" value="DNA_mismatch_repair_CS"/>
</dbReference>
<dbReference type="SUPFAM" id="SSF54211">
    <property type="entry name" value="Ribosomal protein S5 domain 2-like"/>
    <property type="match status" value="1"/>
</dbReference>
<dbReference type="PANTHER" id="PTHR10073">
    <property type="entry name" value="DNA MISMATCH REPAIR PROTEIN MLH, PMS, MUTL"/>
    <property type="match status" value="1"/>
</dbReference>
<dbReference type="CDD" id="cd00782">
    <property type="entry name" value="MutL_Trans"/>
    <property type="match status" value="1"/>
</dbReference>
<dbReference type="SUPFAM" id="SSF55874">
    <property type="entry name" value="ATPase domain of HSP90 chaperone/DNA topoisomerase II/histidine kinase"/>
    <property type="match status" value="1"/>
</dbReference>
<dbReference type="InterPro" id="IPR013507">
    <property type="entry name" value="DNA_mismatch_S5_2-like"/>
</dbReference>
<dbReference type="InterPro" id="IPR020667">
    <property type="entry name" value="DNA_mismatch_repair_MutL"/>
</dbReference>
<dbReference type="InterPro" id="IPR014721">
    <property type="entry name" value="Ribsml_uS5_D2-typ_fold_subgr"/>
</dbReference>
<dbReference type="Pfam" id="PF08676">
    <property type="entry name" value="MutL_C"/>
    <property type="match status" value="1"/>
</dbReference>